<dbReference type="PROSITE" id="PS50977">
    <property type="entry name" value="HTH_TETR_2"/>
    <property type="match status" value="1"/>
</dbReference>
<proteinExistence type="predicted"/>
<protein>
    <submittedName>
        <fullName evidence="4">TetR/AcrR family transcriptional regulator</fullName>
    </submittedName>
</protein>
<dbReference type="GO" id="GO:0000976">
    <property type="term" value="F:transcription cis-regulatory region binding"/>
    <property type="evidence" value="ECO:0007669"/>
    <property type="project" value="TreeGrafter"/>
</dbReference>
<dbReference type="PRINTS" id="PR00455">
    <property type="entry name" value="HTHTETR"/>
</dbReference>
<comment type="caution">
    <text evidence="4">The sequence shown here is derived from an EMBL/GenBank/DDBJ whole genome shotgun (WGS) entry which is preliminary data.</text>
</comment>
<dbReference type="PANTHER" id="PTHR30055:SF227">
    <property type="entry name" value="TRANSCRIPTIONAL REGULATORY PROTEIN (PROBABLY TETR-FAMILY)-RELATED"/>
    <property type="match status" value="1"/>
</dbReference>
<evidence type="ECO:0000256" key="1">
    <source>
        <dbReference type="ARBA" id="ARBA00023125"/>
    </source>
</evidence>
<keyword evidence="1 2" id="KW-0238">DNA-binding</keyword>
<dbReference type="Proteomes" id="UP000270343">
    <property type="component" value="Unassembled WGS sequence"/>
</dbReference>
<dbReference type="InterPro" id="IPR036271">
    <property type="entry name" value="Tet_transcr_reg_TetR-rel_C_sf"/>
</dbReference>
<evidence type="ECO:0000313" key="4">
    <source>
        <dbReference type="EMBL" id="RKN69749.1"/>
    </source>
</evidence>
<evidence type="ECO:0000256" key="2">
    <source>
        <dbReference type="PROSITE-ProRule" id="PRU00335"/>
    </source>
</evidence>
<dbReference type="PANTHER" id="PTHR30055">
    <property type="entry name" value="HTH-TYPE TRANSCRIPTIONAL REGULATOR RUTR"/>
    <property type="match status" value="1"/>
</dbReference>
<dbReference type="EMBL" id="RBAM01000009">
    <property type="protein sequence ID" value="RKN69749.1"/>
    <property type="molecule type" value="Genomic_DNA"/>
</dbReference>
<feature type="DNA-binding region" description="H-T-H motif" evidence="2">
    <location>
        <begin position="36"/>
        <end position="55"/>
    </location>
</feature>
<gene>
    <name evidence="4" type="ORF">D7231_22015</name>
</gene>
<dbReference type="RefSeq" id="WP_120757232.1">
    <property type="nucleotide sequence ID" value="NZ_JBEXOE010000080.1"/>
</dbReference>
<dbReference type="OrthoDB" id="4542604at2"/>
<dbReference type="InterPro" id="IPR009057">
    <property type="entry name" value="Homeodomain-like_sf"/>
</dbReference>
<dbReference type="InterPro" id="IPR001647">
    <property type="entry name" value="HTH_TetR"/>
</dbReference>
<evidence type="ECO:0000259" key="3">
    <source>
        <dbReference type="PROSITE" id="PS50977"/>
    </source>
</evidence>
<dbReference type="InterPro" id="IPR023772">
    <property type="entry name" value="DNA-bd_HTH_TetR-type_CS"/>
</dbReference>
<dbReference type="SUPFAM" id="SSF48498">
    <property type="entry name" value="Tetracyclin repressor-like, C-terminal domain"/>
    <property type="match status" value="1"/>
</dbReference>
<dbReference type="InterPro" id="IPR050109">
    <property type="entry name" value="HTH-type_TetR-like_transc_reg"/>
</dbReference>
<keyword evidence="5" id="KW-1185">Reference proteome</keyword>
<accession>A0A3B0BAA9</accession>
<dbReference type="PROSITE" id="PS01081">
    <property type="entry name" value="HTH_TETR_1"/>
    <property type="match status" value="1"/>
</dbReference>
<dbReference type="SUPFAM" id="SSF46689">
    <property type="entry name" value="Homeodomain-like"/>
    <property type="match status" value="1"/>
</dbReference>
<dbReference type="Pfam" id="PF00440">
    <property type="entry name" value="TetR_N"/>
    <property type="match status" value="1"/>
</dbReference>
<organism evidence="4 5">
    <name type="scientific">Streptomyces klenkii</name>
    <dbReference type="NCBI Taxonomy" id="1420899"/>
    <lineage>
        <taxon>Bacteria</taxon>
        <taxon>Bacillati</taxon>
        <taxon>Actinomycetota</taxon>
        <taxon>Actinomycetes</taxon>
        <taxon>Kitasatosporales</taxon>
        <taxon>Streptomycetaceae</taxon>
        <taxon>Streptomyces</taxon>
    </lineage>
</organism>
<sequence>METSQREDQQHAAERRRQELLEAADRVVLREGPGASMNAIAAEAGITKPILYRHFGDKGGLYRALAARHTDALLVGLRAALDAPADRRDRVERTLDSYLAAIEARPQVYRFLMHPADEGQPSEGGFDVGRHSAPLLRRMGEELAQVISERVDLGPGSDELARTWGHGIVGMMHAAGDWWLRERPFPREHLVRHLADLLWGRLASSGDLPGGPGF</sequence>
<dbReference type="AlphaFoldDB" id="A0A3B0BAA9"/>
<dbReference type="GO" id="GO:0003700">
    <property type="term" value="F:DNA-binding transcription factor activity"/>
    <property type="evidence" value="ECO:0007669"/>
    <property type="project" value="TreeGrafter"/>
</dbReference>
<feature type="domain" description="HTH tetR-type" evidence="3">
    <location>
        <begin position="14"/>
        <end position="73"/>
    </location>
</feature>
<dbReference type="InterPro" id="IPR045823">
    <property type="entry name" value="TetR_C_32"/>
</dbReference>
<dbReference type="Pfam" id="PF19344">
    <property type="entry name" value="TetR_C_32"/>
    <property type="match status" value="1"/>
</dbReference>
<evidence type="ECO:0000313" key="5">
    <source>
        <dbReference type="Proteomes" id="UP000270343"/>
    </source>
</evidence>
<name>A0A3B0BAA9_9ACTN</name>
<dbReference type="Gene3D" id="1.10.357.10">
    <property type="entry name" value="Tetracycline Repressor, domain 2"/>
    <property type="match status" value="1"/>
</dbReference>
<reference evidence="4 5" key="1">
    <citation type="journal article" date="2015" name="Antonie Van Leeuwenhoek">
        <title>Streptomyces klenkii sp. nov., isolated from deep marine sediment.</title>
        <authorList>
            <person name="Veyisoglu A."/>
            <person name="Sahin N."/>
        </authorList>
    </citation>
    <scope>NUCLEOTIDE SEQUENCE [LARGE SCALE GENOMIC DNA]</scope>
    <source>
        <strain evidence="4 5">KCTC 29202</strain>
    </source>
</reference>